<dbReference type="InterPro" id="IPR041522">
    <property type="entry name" value="CdaR_GGDEF"/>
</dbReference>
<protein>
    <submittedName>
        <fullName evidence="4">PucR family transcriptional regulator</fullName>
    </submittedName>
</protein>
<reference evidence="4 5" key="1">
    <citation type="submission" date="2024-08" db="EMBL/GenBank/DDBJ databases">
        <title>Genome sequence of Streptomyces aureus CACIA-1.46HGO.</title>
        <authorList>
            <person name="Evangelista-Martinez Z."/>
        </authorList>
    </citation>
    <scope>NUCLEOTIDE SEQUENCE [LARGE SCALE GENOMIC DNA]</scope>
    <source>
        <strain evidence="4 5">CACIA-1.46HGO</strain>
    </source>
</reference>
<dbReference type="PANTHER" id="PTHR33744">
    <property type="entry name" value="CARBOHYDRATE DIACID REGULATOR"/>
    <property type="match status" value="1"/>
</dbReference>
<dbReference type="EMBL" id="JBGOSP010000002">
    <property type="protein sequence ID" value="MFA3835226.1"/>
    <property type="molecule type" value="Genomic_DNA"/>
</dbReference>
<keyword evidence="5" id="KW-1185">Reference proteome</keyword>
<dbReference type="InterPro" id="IPR025736">
    <property type="entry name" value="PucR_C-HTH_dom"/>
</dbReference>
<comment type="caution">
    <text evidence="4">The sequence shown here is derived from an EMBL/GenBank/DDBJ whole genome shotgun (WGS) entry which is preliminary data.</text>
</comment>
<dbReference type="Pfam" id="PF17853">
    <property type="entry name" value="GGDEF_2"/>
    <property type="match status" value="1"/>
</dbReference>
<feature type="domain" description="PucR C-terminal helix-turn-helix" evidence="2">
    <location>
        <begin position="473"/>
        <end position="528"/>
    </location>
</feature>
<evidence type="ECO:0000259" key="2">
    <source>
        <dbReference type="Pfam" id="PF13556"/>
    </source>
</evidence>
<dbReference type="Gene3D" id="1.10.10.2840">
    <property type="entry name" value="PucR C-terminal helix-turn-helix domain"/>
    <property type="match status" value="1"/>
</dbReference>
<evidence type="ECO:0000256" key="1">
    <source>
        <dbReference type="ARBA" id="ARBA00006754"/>
    </source>
</evidence>
<dbReference type="InterPro" id="IPR051448">
    <property type="entry name" value="CdaR-like_regulators"/>
</dbReference>
<evidence type="ECO:0000313" key="5">
    <source>
        <dbReference type="Proteomes" id="UP001571476"/>
    </source>
</evidence>
<evidence type="ECO:0000259" key="3">
    <source>
        <dbReference type="Pfam" id="PF17853"/>
    </source>
</evidence>
<organism evidence="4 5">
    <name type="scientific">Streptomyces aureus</name>
    <dbReference type="NCBI Taxonomy" id="193461"/>
    <lineage>
        <taxon>Bacteria</taxon>
        <taxon>Bacillati</taxon>
        <taxon>Actinomycetota</taxon>
        <taxon>Actinomycetes</taxon>
        <taxon>Kitasatosporales</taxon>
        <taxon>Streptomycetaceae</taxon>
        <taxon>Streptomyces</taxon>
    </lineage>
</organism>
<accession>A0ABV4SAG4</accession>
<proteinExistence type="inferred from homology"/>
<dbReference type="InterPro" id="IPR042070">
    <property type="entry name" value="PucR_C-HTH_sf"/>
</dbReference>
<sequence>MRKASSTKVDPRGPTLSELVERVGDDAWLVHRAQDERVQSIVLREPGQLEERIPPHAVLLGVGYRNGDPSFAELVARAGEARAAGVIAKPTSIDAAEFGALGRLHDVTTVLARDSSDWLQLASLLKSAAALSATDSIAGARLGDLFTFANAVASMTGGATSIVDPTGRVLGFSNLPGQPIDQQRRDATLLMSEIDSPAADPDYRTVYARTGCLYVPGGAGVFGRVAAAVRSDGEILGTIWVIADTKDAQAKATAVLPGLLDTAALHLHHARAELDLRRTRQANLLSALVRAPSESLAAALPFDISQRRWFVLAMLAPTSDDSASAPRDRLVRRLSAWLHIIHPSALLAEVDARLVILFSGSAERDWVQTERSLEDFFQGAQPNVASMAVIAGSRLGDVGDISAEFKQMQTLAGLLRAQVVTPRSGAYVVHLTHHHYHVDLAEMAGINRSTGPRQPAVLRRIEELDKQSGTDYFRTLQVYVDSNRNIAATAVTLGVHPNTARYRVEKIQATFDLDLADLDTFTWLVLHCRYVSRSTAGAKPAN</sequence>
<name>A0ABV4SAG4_9ACTN</name>
<comment type="similarity">
    <text evidence="1">Belongs to the CdaR family.</text>
</comment>
<dbReference type="Pfam" id="PF13556">
    <property type="entry name" value="HTH_30"/>
    <property type="match status" value="1"/>
</dbReference>
<dbReference type="Proteomes" id="UP001571476">
    <property type="component" value="Unassembled WGS sequence"/>
</dbReference>
<evidence type="ECO:0000313" key="4">
    <source>
        <dbReference type="EMBL" id="MFA3835226.1"/>
    </source>
</evidence>
<dbReference type="PANTHER" id="PTHR33744:SF17">
    <property type="entry name" value="CONSERVED PROTEIN"/>
    <property type="match status" value="1"/>
</dbReference>
<feature type="domain" description="CdaR GGDEF-like" evidence="3">
    <location>
        <begin position="296"/>
        <end position="405"/>
    </location>
</feature>
<gene>
    <name evidence="4" type="ORF">ACEG43_03345</name>
</gene>